<keyword evidence="3" id="KW-0804">Transcription</keyword>
<dbReference type="InterPro" id="IPR018060">
    <property type="entry name" value="HTH_AraC"/>
</dbReference>
<dbReference type="EMBL" id="JAHZIK010000037">
    <property type="protein sequence ID" value="MBW7453057.1"/>
    <property type="molecule type" value="Genomic_DNA"/>
</dbReference>
<feature type="transmembrane region" description="Helical" evidence="4">
    <location>
        <begin position="292"/>
        <end position="313"/>
    </location>
</feature>
<keyword evidence="7" id="KW-1185">Reference proteome</keyword>
<sequence>MILTWMFSYLAILTVPILISIFVYYESQETLKSEIHRANNVLLKEVREVIDNQVQNAERLTTELTWNVRIRGFMYSNLYKTPEGLDSDLYDLHQTAKEISIYQSLYPSIRDYYVYWKENDLVFQPGVYRTSQLAYETIHGNEKISYEIWLNLLQEKNTGRFVKMENKDPSASTLAYIHSFPSDRLGSSPGAAVVLLDTSQLMQTIRNVQDFSSGQVLVLNQNKQVLVSTEQNSNPLYLSDLALTGDSGSYFSDYEGNRSEFMYIKSRNSELVYVTVVPGFLFWKKADYLRNITYIGMLVSVIGGLLLTIVFLFRNYSPIQRLLRMLKIQEKMSPLLAGNEFLHIQHAISNTLNEKGRIEIRMTQQSYMLRANVLARMFKNKLDNQLPLDESLAAFDIHFQSDHFAVILFYMDYEKFIEHLDGIPSLNKPKLMQFIVTNIVEELAGEKHQGFVCEIDDSMACLINFTPGDSERLQEDIRMLAEQARQFLRDNFNIHTIASISGIAHSIEGISQAYREAVDTMEYMIVVGNRELVIYDELHREEQEQIQLSYYYPIQVEQQLINHLKAGDAEKALYIIQDIISKNMEQSKISVYLIKCLMFNLISTLIKTIGEIGDVEENGFLNSTSRITALMNCESIKDMEVQLSIVVHDVCAYMLSKREQQQKSSRNQALEQRSSDIVAFIADNYKNANLNISMIGEHFGMTPTYLSKLFKDQTGKGLLDTINHVRMDHAKSLLRDQQHTIKHVSSQAGFHDINTFIRTFKKFEGVTPGQYQKNL</sequence>
<dbReference type="PANTHER" id="PTHR43280:SF10">
    <property type="entry name" value="REGULATORY PROTEIN POCR"/>
    <property type="match status" value="1"/>
</dbReference>
<dbReference type="PROSITE" id="PS01124">
    <property type="entry name" value="HTH_ARAC_FAMILY_2"/>
    <property type="match status" value="1"/>
</dbReference>
<feature type="domain" description="HTH araC/xylS-type" evidence="5">
    <location>
        <begin position="675"/>
        <end position="774"/>
    </location>
</feature>
<comment type="caution">
    <text evidence="6">The sequence shown here is derived from an EMBL/GenBank/DDBJ whole genome shotgun (WGS) entry which is preliminary data.</text>
</comment>
<dbReference type="SUPFAM" id="SSF46689">
    <property type="entry name" value="Homeodomain-like"/>
    <property type="match status" value="1"/>
</dbReference>
<dbReference type="PANTHER" id="PTHR43280">
    <property type="entry name" value="ARAC-FAMILY TRANSCRIPTIONAL REGULATOR"/>
    <property type="match status" value="1"/>
</dbReference>
<dbReference type="Proteomes" id="UP001519887">
    <property type="component" value="Unassembled WGS sequence"/>
</dbReference>
<name>A0ABS7BWM4_9BACL</name>
<evidence type="ECO:0000313" key="6">
    <source>
        <dbReference type="EMBL" id="MBW7453057.1"/>
    </source>
</evidence>
<keyword evidence="4" id="KW-1133">Transmembrane helix</keyword>
<evidence type="ECO:0000313" key="7">
    <source>
        <dbReference type="Proteomes" id="UP001519887"/>
    </source>
</evidence>
<evidence type="ECO:0000259" key="5">
    <source>
        <dbReference type="PROSITE" id="PS01124"/>
    </source>
</evidence>
<dbReference type="SMART" id="SM00342">
    <property type="entry name" value="HTH_ARAC"/>
    <property type="match status" value="1"/>
</dbReference>
<keyword evidence="4" id="KW-0472">Membrane</keyword>
<dbReference type="Pfam" id="PF12833">
    <property type="entry name" value="HTH_18"/>
    <property type="match status" value="1"/>
</dbReference>
<evidence type="ECO:0000256" key="3">
    <source>
        <dbReference type="ARBA" id="ARBA00023163"/>
    </source>
</evidence>
<evidence type="ECO:0000256" key="4">
    <source>
        <dbReference type="SAM" id="Phobius"/>
    </source>
</evidence>
<organism evidence="6 7">
    <name type="scientific">Paenibacillus sepulcri</name>
    <dbReference type="NCBI Taxonomy" id="359917"/>
    <lineage>
        <taxon>Bacteria</taxon>
        <taxon>Bacillati</taxon>
        <taxon>Bacillota</taxon>
        <taxon>Bacilli</taxon>
        <taxon>Bacillales</taxon>
        <taxon>Paenibacillaceae</taxon>
        <taxon>Paenibacillus</taxon>
    </lineage>
</organism>
<proteinExistence type="predicted"/>
<accession>A0ABS7BWM4</accession>
<reference evidence="6 7" key="1">
    <citation type="submission" date="2021-07" db="EMBL/GenBank/DDBJ databases">
        <title>Paenibacillus radiodurans sp. nov., isolated from the southeastern edge of Tengger Desert.</title>
        <authorList>
            <person name="Zhang G."/>
        </authorList>
    </citation>
    <scope>NUCLEOTIDE SEQUENCE [LARGE SCALE GENOMIC DNA]</scope>
    <source>
        <strain evidence="6 7">CCM 7311</strain>
    </source>
</reference>
<dbReference type="Gene3D" id="1.10.10.60">
    <property type="entry name" value="Homeodomain-like"/>
    <property type="match status" value="2"/>
</dbReference>
<keyword evidence="1" id="KW-0805">Transcription regulation</keyword>
<dbReference type="InterPro" id="IPR041522">
    <property type="entry name" value="CdaR_GGDEF"/>
</dbReference>
<protein>
    <submittedName>
        <fullName evidence="6">Helix-turn-helix domain-containing protein</fullName>
    </submittedName>
</protein>
<keyword evidence="2" id="KW-0238">DNA-binding</keyword>
<evidence type="ECO:0000256" key="1">
    <source>
        <dbReference type="ARBA" id="ARBA00023015"/>
    </source>
</evidence>
<gene>
    <name evidence="6" type="ORF">K0U00_03260</name>
</gene>
<feature type="transmembrane region" description="Helical" evidence="4">
    <location>
        <begin position="6"/>
        <end position="25"/>
    </location>
</feature>
<dbReference type="Pfam" id="PF17853">
    <property type="entry name" value="GGDEF_2"/>
    <property type="match status" value="1"/>
</dbReference>
<dbReference type="RefSeq" id="WP_210043855.1">
    <property type="nucleotide sequence ID" value="NZ_JBHLVU010000001.1"/>
</dbReference>
<evidence type="ECO:0000256" key="2">
    <source>
        <dbReference type="ARBA" id="ARBA00023125"/>
    </source>
</evidence>
<keyword evidence="4" id="KW-0812">Transmembrane</keyword>
<dbReference type="InterPro" id="IPR009057">
    <property type="entry name" value="Homeodomain-like_sf"/>
</dbReference>